<dbReference type="EMBL" id="JAHHGZ010000040">
    <property type="protein sequence ID" value="MBW4671172.1"/>
    <property type="molecule type" value="Genomic_DNA"/>
</dbReference>
<evidence type="ECO:0000313" key="6">
    <source>
        <dbReference type="EMBL" id="MBW4671172.1"/>
    </source>
</evidence>
<organism evidence="6 7">
    <name type="scientific">Cyanomargarita calcarea GSE-NOS-MK-12-04C</name>
    <dbReference type="NCBI Taxonomy" id="2839659"/>
    <lineage>
        <taxon>Bacteria</taxon>
        <taxon>Bacillati</taxon>
        <taxon>Cyanobacteriota</taxon>
        <taxon>Cyanophyceae</taxon>
        <taxon>Nostocales</taxon>
        <taxon>Cyanomargaritaceae</taxon>
        <taxon>Cyanomargarita</taxon>
    </lineage>
</organism>
<keyword evidence="3" id="KW-0238">DNA-binding</keyword>
<reference evidence="6" key="2">
    <citation type="journal article" date="2022" name="Microbiol. Resour. Announc.">
        <title>Metagenome Sequencing to Explore Phylogenomics of Terrestrial Cyanobacteria.</title>
        <authorList>
            <person name="Ward R.D."/>
            <person name="Stajich J.E."/>
            <person name="Johansen J.R."/>
            <person name="Huntemann M."/>
            <person name="Clum A."/>
            <person name="Foster B."/>
            <person name="Foster B."/>
            <person name="Roux S."/>
            <person name="Palaniappan K."/>
            <person name="Varghese N."/>
            <person name="Mukherjee S."/>
            <person name="Reddy T.B.K."/>
            <person name="Daum C."/>
            <person name="Copeland A."/>
            <person name="Chen I.A."/>
            <person name="Ivanova N.N."/>
            <person name="Kyrpides N.C."/>
            <person name="Shapiro N."/>
            <person name="Eloe-Fadrosh E.A."/>
            <person name="Pietrasiak N."/>
        </authorList>
    </citation>
    <scope>NUCLEOTIDE SEQUENCE</scope>
    <source>
        <strain evidence="6">GSE-NOS-MK-12-04C</strain>
    </source>
</reference>
<accession>A0A951UVM9</accession>
<sequence>MGIQKNLIHCNADTKAILTFLCEQSNSLYNCGVYWARQIFFKTGRIISKFDPVYEIGKNIHAIAMPSVPAQQTLLSVSEAFKSFRGLRELFFKKELNQKPKAPNYRKSGGMFKVSYPNTGAGRPTLVDGLIRFPLGLQINRWFQVKEFFLPLPTNLDFVKVKEFTILPKNGEFYLECSYSIEPVTVKLDINQALSIDLGTSSNLMACVDTKGNSFLVDSRQAKSMNQLFNKRIANHKEGKPHAYWDSFLDQLIRKRNHQMRDMVNKAARIAVNHCLTYSIGTIVVGWNQGIKNGSDMGRKSNQQFVQMPLAKLKERIKQLCFLYDIRYVETEEANTSVASYLDGDSLPEHGQKKDGWKASGKRIKRGLYRTKNGNLINADLNGAANILSKVARNLGVDLSRLCRRCLTTAGRIKIWATKVNSFRKNPRAFTPRSWSSVN</sequence>
<dbReference type="GO" id="GO:0032196">
    <property type="term" value="P:transposition"/>
    <property type="evidence" value="ECO:0007669"/>
    <property type="project" value="UniProtKB-KW"/>
</dbReference>
<evidence type="ECO:0000256" key="1">
    <source>
        <dbReference type="ARBA" id="ARBA00008761"/>
    </source>
</evidence>
<comment type="caution">
    <text evidence="6">The sequence shown here is derived from an EMBL/GenBank/DDBJ whole genome shotgun (WGS) entry which is preliminary data.</text>
</comment>
<dbReference type="AlphaFoldDB" id="A0A951UVM9"/>
<comment type="similarity">
    <text evidence="1">In the C-terminal section; belongs to the transposase 35 family.</text>
</comment>
<feature type="domain" description="Probable transposase IS891/IS1136/IS1341" evidence="5">
    <location>
        <begin position="178"/>
        <end position="287"/>
    </location>
</feature>
<proteinExistence type="inferred from homology"/>
<reference evidence="6" key="1">
    <citation type="submission" date="2021-05" db="EMBL/GenBank/DDBJ databases">
        <authorList>
            <person name="Pietrasiak N."/>
            <person name="Ward R."/>
            <person name="Stajich J.E."/>
            <person name="Kurbessoian T."/>
        </authorList>
    </citation>
    <scope>NUCLEOTIDE SEQUENCE</scope>
    <source>
        <strain evidence="6">GSE-NOS-MK-12-04C</strain>
    </source>
</reference>
<dbReference type="InterPro" id="IPR001959">
    <property type="entry name" value="Transposase"/>
</dbReference>
<dbReference type="Proteomes" id="UP000729701">
    <property type="component" value="Unassembled WGS sequence"/>
</dbReference>
<evidence type="ECO:0000256" key="2">
    <source>
        <dbReference type="ARBA" id="ARBA00022578"/>
    </source>
</evidence>
<dbReference type="InterPro" id="IPR010095">
    <property type="entry name" value="Cas12f1-like_TNB"/>
</dbReference>
<keyword evidence="2" id="KW-0815">Transposition</keyword>
<name>A0A951UVM9_9CYAN</name>
<evidence type="ECO:0000256" key="3">
    <source>
        <dbReference type="ARBA" id="ARBA00023125"/>
    </source>
</evidence>
<evidence type="ECO:0000256" key="4">
    <source>
        <dbReference type="ARBA" id="ARBA00023172"/>
    </source>
</evidence>
<dbReference type="Pfam" id="PF01385">
    <property type="entry name" value="OrfB_IS605"/>
    <property type="match status" value="1"/>
</dbReference>
<evidence type="ECO:0000259" key="5">
    <source>
        <dbReference type="Pfam" id="PF01385"/>
    </source>
</evidence>
<gene>
    <name evidence="6" type="ORF">KME60_28055</name>
</gene>
<dbReference type="GO" id="GO:0006310">
    <property type="term" value="P:DNA recombination"/>
    <property type="evidence" value="ECO:0007669"/>
    <property type="project" value="UniProtKB-KW"/>
</dbReference>
<dbReference type="NCBIfam" id="NF040570">
    <property type="entry name" value="guided_TnpB"/>
    <property type="match status" value="1"/>
</dbReference>
<evidence type="ECO:0000313" key="7">
    <source>
        <dbReference type="Proteomes" id="UP000729701"/>
    </source>
</evidence>
<dbReference type="GO" id="GO:0003677">
    <property type="term" value="F:DNA binding"/>
    <property type="evidence" value="ECO:0007669"/>
    <property type="project" value="UniProtKB-KW"/>
</dbReference>
<protein>
    <submittedName>
        <fullName evidence="6">Transposase</fullName>
    </submittedName>
</protein>
<dbReference type="NCBIfam" id="TIGR01766">
    <property type="entry name" value="IS200/IS605 family accessory protein TnpB-like domain"/>
    <property type="match status" value="1"/>
</dbReference>
<keyword evidence="4" id="KW-0233">DNA recombination</keyword>